<keyword evidence="4 6" id="KW-0464">Manganese</keyword>
<gene>
    <name evidence="9" type="primary">dmpG</name>
    <name evidence="9" type="ORF">H3H39_22560</name>
</gene>
<dbReference type="HAMAP" id="MF_01656">
    <property type="entry name" value="HOA"/>
    <property type="match status" value="1"/>
</dbReference>
<feature type="binding site" evidence="6">
    <location>
        <position position="202"/>
    </location>
    <ligand>
        <name>substrate</name>
    </ligand>
</feature>
<comment type="catalytic activity">
    <reaction evidence="6">
        <text>(S)-4-hydroxy-2-oxopentanoate = acetaldehyde + pyruvate</text>
        <dbReference type="Rhea" id="RHEA:22624"/>
        <dbReference type="ChEBI" id="CHEBI:15343"/>
        <dbReference type="ChEBI" id="CHEBI:15361"/>
        <dbReference type="ChEBI" id="CHEBI:73143"/>
        <dbReference type="EC" id="4.1.3.39"/>
    </reaction>
</comment>
<keyword evidence="5 6" id="KW-0456">Lyase</keyword>
<dbReference type="Pfam" id="PF00682">
    <property type="entry name" value="HMGL-like"/>
    <property type="match status" value="1"/>
</dbReference>
<evidence type="ECO:0000313" key="10">
    <source>
        <dbReference type="Proteomes" id="UP000573499"/>
    </source>
</evidence>
<dbReference type="InterPro" id="IPR013785">
    <property type="entry name" value="Aldolase_TIM"/>
</dbReference>
<evidence type="ECO:0000259" key="8">
    <source>
        <dbReference type="PROSITE" id="PS50991"/>
    </source>
</evidence>
<comment type="caution">
    <text evidence="9">The sequence shown here is derived from an EMBL/GenBank/DDBJ whole genome shotgun (WGS) entry which is preliminary data.</text>
</comment>
<feature type="binding site" evidence="6">
    <location>
        <begin position="19"/>
        <end position="20"/>
    </location>
    <ligand>
        <name>substrate</name>
    </ligand>
</feature>
<evidence type="ECO:0000256" key="4">
    <source>
        <dbReference type="ARBA" id="ARBA00023211"/>
    </source>
</evidence>
<feature type="active site" description="Proton acceptor" evidence="6">
    <location>
        <position position="23"/>
    </location>
</feature>
<dbReference type="GO" id="GO:0009098">
    <property type="term" value="P:L-leucine biosynthetic process"/>
    <property type="evidence" value="ECO:0007669"/>
    <property type="project" value="TreeGrafter"/>
</dbReference>
<evidence type="ECO:0000256" key="2">
    <source>
        <dbReference type="ARBA" id="ARBA00022723"/>
    </source>
</evidence>
<dbReference type="InterPro" id="IPR012425">
    <property type="entry name" value="DmpG_comm"/>
</dbReference>
<dbReference type="InterPro" id="IPR050073">
    <property type="entry name" value="2-IPM_HCS-like"/>
</dbReference>
<dbReference type="EMBL" id="JACEZU010000013">
    <property type="protein sequence ID" value="MBA5689835.1"/>
    <property type="molecule type" value="Genomic_DNA"/>
</dbReference>
<comment type="similarity">
    <text evidence="1 6">Belongs to the 4-hydroxy-2-oxovalerate aldolase family.</text>
</comment>
<dbReference type="CDD" id="cd07943">
    <property type="entry name" value="DRE_TIM_HOA"/>
    <property type="match status" value="1"/>
</dbReference>
<evidence type="ECO:0000256" key="1">
    <source>
        <dbReference type="ARBA" id="ARBA00008944"/>
    </source>
</evidence>
<feature type="binding site" evidence="6">
    <location>
        <position position="173"/>
    </location>
    <ligand>
        <name>substrate</name>
    </ligand>
</feature>
<feature type="binding site" evidence="6">
    <location>
        <position position="204"/>
    </location>
    <ligand>
        <name>Mn(2+)</name>
        <dbReference type="ChEBI" id="CHEBI:29035"/>
    </ligand>
</feature>
<evidence type="ECO:0000256" key="7">
    <source>
        <dbReference type="NCBIfam" id="TIGR03217"/>
    </source>
</evidence>
<protein>
    <recommendedName>
        <fullName evidence="6 7">4-hydroxy-2-oxovalerate aldolase</fullName>
        <shortName evidence="6">HOA</shortName>
        <ecNumber evidence="6 7">4.1.3.39</ecNumber>
    </recommendedName>
    <alternativeName>
        <fullName evidence="6">4-hydroxy-2-keto-pentanoic acid aldolase</fullName>
    </alternativeName>
    <alternativeName>
        <fullName evidence="6">4-hydroxy-2-oxopentanoate aldolase</fullName>
    </alternativeName>
</protein>
<dbReference type="Pfam" id="PF07836">
    <property type="entry name" value="DmpG_comm"/>
    <property type="match status" value="1"/>
</dbReference>
<dbReference type="PANTHER" id="PTHR10277:SF9">
    <property type="entry name" value="2-ISOPROPYLMALATE SYNTHASE 1, CHLOROPLASTIC-RELATED"/>
    <property type="match status" value="1"/>
</dbReference>
<keyword evidence="3 6" id="KW-0058">Aromatic hydrocarbons catabolism</keyword>
<dbReference type="Gene3D" id="1.10.8.60">
    <property type="match status" value="1"/>
</dbReference>
<feature type="site" description="Transition state stabilizer" evidence="6">
    <location>
        <position position="19"/>
    </location>
</feature>
<evidence type="ECO:0000256" key="3">
    <source>
        <dbReference type="ARBA" id="ARBA00022797"/>
    </source>
</evidence>
<evidence type="ECO:0000256" key="5">
    <source>
        <dbReference type="ARBA" id="ARBA00023239"/>
    </source>
</evidence>
<dbReference type="Proteomes" id="UP000573499">
    <property type="component" value="Unassembled WGS sequence"/>
</dbReference>
<evidence type="ECO:0000313" key="9">
    <source>
        <dbReference type="EMBL" id="MBA5689835.1"/>
    </source>
</evidence>
<dbReference type="RefSeq" id="WP_182156641.1">
    <property type="nucleotide sequence ID" value="NZ_JACEZU010000013.1"/>
</dbReference>
<dbReference type="NCBIfam" id="NF006049">
    <property type="entry name" value="PRK08195.1"/>
    <property type="match status" value="1"/>
</dbReference>
<feature type="domain" description="Pyruvate carboxyltransferase" evidence="8">
    <location>
        <begin position="11"/>
        <end position="263"/>
    </location>
</feature>
<dbReference type="InterPro" id="IPR035685">
    <property type="entry name" value="DRE_TIM_HOA"/>
</dbReference>
<dbReference type="GO" id="GO:0003852">
    <property type="term" value="F:2-isopropylmalate synthase activity"/>
    <property type="evidence" value="ECO:0007669"/>
    <property type="project" value="TreeGrafter"/>
</dbReference>
<dbReference type="InterPro" id="IPR017629">
    <property type="entry name" value="4OH_2_O-val_aldolase"/>
</dbReference>
<dbReference type="NCBIfam" id="TIGR03217">
    <property type="entry name" value="4OH_2_O_val_ald"/>
    <property type="match status" value="1"/>
</dbReference>
<sequence length="349" mass="37279">MNENSLKGRKVVIHDMCLRDGMHAKREQMTVADMVAVATALDDAGVPLIQVTHGGGLGGNSLQHGFALHSNEEYLNAVVPKMKQAKVSVLLIPGLGTMRELQSAYDCGARSVHVATHCTEADTSPQHIAYARKLGMDTTGFLMMSHLSEPDALAQQGKLMESYGAQTVYVTDSAGFMLPEHVKARVGALRAVLKPETEIGFHGHHNLGMGIANSIAAIEAGASRIDGSVAGLGAGAGNTPLEVFVAVCERMGIETGCDLFKLMDVAEDIVVPLMDHMVRVDRDSLTLGYAGVYSTFLLHAKRAAQRFGVPARDILIELGRKKMIGGQEDMITDTAMTMARERGLLAEAA</sequence>
<reference evidence="9 10" key="1">
    <citation type="submission" date="2020-07" db="EMBL/GenBank/DDBJ databases">
        <title>Novel species isolated from subtropical streams in China.</title>
        <authorList>
            <person name="Lu H."/>
        </authorList>
    </citation>
    <scope>NUCLEOTIDE SEQUENCE [LARGE SCALE GENOMIC DNA]</scope>
    <source>
        <strain evidence="9 10">LX47W</strain>
    </source>
</reference>
<dbReference type="SUPFAM" id="SSF89000">
    <property type="entry name" value="post-HMGL domain-like"/>
    <property type="match status" value="1"/>
</dbReference>
<dbReference type="InterPro" id="IPR000891">
    <property type="entry name" value="PYR_CT"/>
</dbReference>
<name>A0A7W2IMI5_9BURK</name>
<keyword evidence="10" id="KW-1185">Reference proteome</keyword>
<dbReference type="Gene3D" id="3.20.20.70">
    <property type="entry name" value="Aldolase class I"/>
    <property type="match status" value="1"/>
</dbReference>
<dbReference type="EC" id="4.1.3.39" evidence="6 7"/>
<dbReference type="PANTHER" id="PTHR10277">
    <property type="entry name" value="HOMOCITRATE SYNTHASE-RELATED"/>
    <property type="match status" value="1"/>
</dbReference>
<dbReference type="SUPFAM" id="SSF51569">
    <property type="entry name" value="Aldolase"/>
    <property type="match status" value="1"/>
</dbReference>
<feature type="binding site" evidence="6">
    <location>
        <position position="202"/>
    </location>
    <ligand>
        <name>Mn(2+)</name>
        <dbReference type="ChEBI" id="CHEBI:29035"/>
    </ligand>
</feature>
<evidence type="ECO:0000256" key="6">
    <source>
        <dbReference type="HAMAP-Rule" id="MF_01656"/>
    </source>
</evidence>
<feature type="binding site" evidence="6">
    <location>
        <position position="20"/>
    </location>
    <ligand>
        <name>Mn(2+)</name>
        <dbReference type="ChEBI" id="CHEBI:29035"/>
    </ligand>
</feature>
<accession>A0A7W2IMI5</accession>
<keyword evidence="2 6" id="KW-0479">Metal-binding</keyword>
<dbReference type="GO" id="GO:0030145">
    <property type="term" value="F:manganese ion binding"/>
    <property type="evidence" value="ECO:0007669"/>
    <property type="project" value="UniProtKB-UniRule"/>
</dbReference>
<dbReference type="AlphaFoldDB" id="A0A7W2IMI5"/>
<dbReference type="PROSITE" id="PS50991">
    <property type="entry name" value="PYR_CT"/>
    <property type="match status" value="1"/>
</dbReference>
<organism evidence="9 10">
    <name type="scientific">Rugamonas apoptosis</name>
    <dbReference type="NCBI Taxonomy" id="2758570"/>
    <lineage>
        <taxon>Bacteria</taxon>
        <taxon>Pseudomonadati</taxon>
        <taxon>Pseudomonadota</taxon>
        <taxon>Betaproteobacteria</taxon>
        <taxon>Burkholderiales</taxon>
        <taxon>Oxalobacteraceae</taxon>
        <taxon>Telluria group</taxon>
        <taxon>Rugamonas</taxon>
    </lineage>
</organism>
<proteinExistence type="inferred from homology"/>
<feature type="binding site" evidence="6">
    <location>
        <position position="293"/>
    </location>
    <ligand>
        <name>substrate</name>
    </ligand>
</feature>
<dbReference type="GO" id="GO:0008701">
    <property type="term" value="F:4-hydroxy-2-oxovalerate aldolase activity"/>
    <property type="evidence" value="ECO:0007669"/>
    <property type="project" value="UniProtKB-UniRule"/>
</dbReference>